<keyword evidence="3" id="KW-1133">Transmembrane helix</keyword>
<dbReference type="InterPro" id="IPR051158">
    <property type="entry name" value="Metallophosphoesterase_sf"/>
</dbReference>
<evidence type="ECO:0000313" key="6">
    <source>
        <dbReference type="Proteomes" id="UP000018466"/>
    </source>
</evidence>
<evidence type="ECO:0000313" key="5">
    <source>
        <dbReference type="EMBL" id="EHO15890.1"/>
    </source>
</evidence>
<reference evidence="5 6" key="1">
    <citation type="submission" date="2011-10" db="EMBL/GenBank/DDBJ databases">
        <title>The Genome Sequence of Lachnospiraceae bacterium ACC2.</title>
        <authorList>
            <consortium name="The Broad Institute Genome Sequencing Platform"/>
            <person name="Earl A."/>
            <person name="Ward D."/>
            <person name="Feldgarden M."/>
            <person name="Gevers D."/>
            <person name="Sizova M."/>
            <person name="Hazen A."/>
            <person name="Epstein S."/>
            <person name="Young S.K."/>
            <person name="Zeng Q."/>
            <person name="Gargeya S."/>
            <person name="Fitzgerald M."/>
            <person name="Haas B."/>
            <person name="Abouelleil A."/>
            <person name="Alvarado L."/>
            <person name="Arachchi H.M."/>
            <person name="Berlin A."/>
            <person name="Brown A."/>
            <person name="Chapman S.B."/>
            <person name="Chen Z."/>
            <person name="Dunbar C."/>
            <person name="Freedman E."/>
            <person name="Gearin G."/>
            <person name="Goldberg J."/>
            <person name="Griggs A."/>
            <person name="Gujja S."/>
            <person name="Heiman D."/>
            <person name="Howarth C."/>
            <person name="Larson L."/>
            <person name="Lui A."/>
            <person name="MacDonald P.J.P."/>
            <person name="Montmayeur A."/>
            <person name="Murphy C."/>
            <person name="Neiman D."/>
            <person name="Pearson M."/>
            <person name="Priest M."/>
            <person name="Roberts A."/>
            <person name="Saif S."/>
            <person name="Shea T."/>
            <person name="Shenoy N."/>
            <person name="Sisk P."/>
            <person name="Stolte C."/>
            <person name="Sykes S."/>
            <person name="Wortman J."/>
            <person name="Nusbaum C."/>
            <person name="Birren B."/>
        </authorList>
    </citation>
    <scope>NUCLEOTIDE SEQUENCE [LARGE SCALE GENOMIC DNA]</scope>
    <source>
        <strain evidence="5 6">ACC2</strain>
    </source>
</reference>
<evidence type="ECO:0000256" key="1">
    <source>
        <dbReference type="ARBA" id="ARBA00022723"/>
    </source>
</evidence>
<accession>A0AA37DFS6</accession>
<proteinExistence type="predicted"/>
<feature type="domain" description="Calcineurin-like phosphoesterase" evidence="4">
    <location>
        <begin position="60"/>
        <end position="236"/>
    </location>
</feature>
<dbReference type="Pfam" id="PF00149">
    <property type="entry name" value="Metallophos"/>
    <property type="match status" value="1"/>
</dbReference>
<evidence type="ECO:0000259" key="4">
    <source>
        <dbReference type="Pfam" id="PF00149"/>
    </source>
</evidence>
<dbReference type="AlphaFoldDB" id="A0AA37DFS6"/>
<name>A0AA37DFS6_9FIRM</name>
<evidence type="ECO:0000256" key="2">
    <source>
        <dbReference type="ARBA" id="ARBA00022801"/>
    </source>
</evidence>
<dbReference type="PANTHER" id="PTHR31302:SF31">
    <property type="entry name" value="PHOSPHODIESTERASE YAEI"/>
    <property type="match status" value="1"/>
</dbReference>
<sequence>MDTESTGKGFGLDKKKLFFSFGSAAVGIAAAALFESERERRSLIVRRYELRSPKIERPRRIVYLSDFHERRLGDIAARLLKETERLRPDYIFLGGDMVTAKHGASIQATLALTERLAEIAPVYYGEGNHEARLDRDRGRYLQLFDDLQAGLSWQGVHYLSDETVLLGNDLALSGLHITENFYRRAPHDEMHADYVQEHLGAANATRFQLLFAHSPAFFDAYARWGADLTFAGHWHGGTVRLPGNIGLMTPQFEFFRRPASGLFYRGEHAMLLSPGIGTHSINLRFMNLPELMVLELRKGRGHGR</sequence>
<dbReference type="PANTHER" id="PTHR31302">
    <property type="entry name" value="TRANSMEMBRANE PROTEIN WITH METALLOPHOSPHOESTERASE DOMAIN-RELATED"/>
    <property type="match status" value="1"/>
</dbReference>
<keyword evidence="2" id="KW-0378">Hydrolase</keyword>
<dbReference type="GO" id="GO:0016020">
    <property type="term" value="C:membrane"/>
    <property type="evidence" value="ECO:0007669"/>
    <property type="project" value="GOC"/>
</dbReference>
<dbReference type="GO" id="GO:0008758">
    <property type="term" value="F:UDP-2,3-diacylglucosamine hydrolase activity"/>
    <property type="evidence" value="ECO:0007669"/>
    <property type="project" value="TreeGrafter"/>
</dbReference>
<dbReference type="InterPro" id="IPR004843">
    <property type="entry name" value="Calcineurin-like_PHP"/>
</dbReference>
<gene>
    <name evidence="5" type="ORF">HMPREF9623_01801</name>
</gene>
<organism evidence="5 6">
    <name type="scientific">Stomatobaculum longum</name>
    <dbReference type="NCBI Taxonomy" id="796942"/>
    <lineage>
        <taxon>Bacteria</taxon>
        <taxon>Bacillati</taxon>
        <taxon>Bacillota</taxon>
        <taxon>Clostridia</taxon>
        <taxon>Lachnospirales</taxon>
        <taxon>Lachnospiraceae</taxon>
        <taxon>Stomatobaculum</taxon>
    </lineage>
</organism>
<comment type="caution">
    <text evidence="5">The sequence shown here is derived from an EMBL/GenBank/DDBJ whole genome shotgun (WGS) entry which is preliminary data.</text>
</comment>
<dbReference type="EMBL" id="AGEL01000014">
    <property type="protein sequence ID" value="EHO15890.1"/>
    <property type="molecule type" value="Genomic_DNA"/>
</dbReference>
<keyword evidence="1" id="KW-0479">Metal-binding</keyword>
<dbReference type="GO" id="GO:0009245">
    <property type="term" value="P:lipid A biosynthetic process"/>
    <property type="evidence" value="ECO:0007669"/>
    <property type="project" value="TreeGrafter"/>
</dbReference>
<protein>
    <recommendedName>
        <fullName evidence="4">Calcineurin-like phosphoesterase domain-containing protein</fullName>
    </recommendedName>
</protein>
<keyword evidence="6" id="KW-1185">Reference proteome</keyword>
<feature type="transmembrane region" description="Helical" evidence="3">
    <location>
        <begin position="17"/>
        <end position="34"/>
    </location>
</feature>
<dbReference type="InterPro" id="IPR029052">
    <property type="entry name" value="Metallo-depent_PP-like"/>
</dbReference>
<dbReference type="Gene3D" id="3.60.21.10">
    <property type="match status" value="1"/>
</dbReference>
<dbReference type="Proteomes" id="UP000018466">
    <property type="component" value="Unassembled WGS sequence"/>
</dbReference>
<dbReference type="SUPFAM" id="SSF56300">
    <property type="entry name" value="Metallo-dependent phosphatases"/>
    <property type="match status" value="1"/>
</dbReference>
<dbReference type="GO" id="GO:0046872">
    <property type="term" value="F:metal ion binding"/>
    <property type="evidence" value="ECO:0007669"/>
    <property type="project" value="UniProtKB-KW"/>
</dbReference>
<evidence type="ECO:0000256" key="3">
    <source>
        <dbReference type="SAM" id="Phobius"/>
    </source>
</evidence>
<keyword evidence="3" id="KW-0812">Transmembrane</keyword>
<keyword evidence="3" id="KW-0472">Membrane</keyword>